<dbReference type="GO" id="GO:0043171">
    <property type="term" value="P:peptide catabolic process"/>
    <property type="evidence" value="ECO:0007669"/>
    <property type="project" value="TreeGrafter"/>
</dbReference>
<feature type="chain" id="PRO_5015780637" evidence="1">
    <location>
        <begin position="18"/>
        <end position="827"/>
    </location>
</feature>
<reference evidence="3" key="1">
    <citation type="submission" date="2018-05" db="EMBL/GenBank/DDBJ databases">
        <title>Algibacter marinivivus sp. nov., isolated from sample around a algae.</title>
        <authorList>
            <person name="Zhong X."/>
        </authorList>
    </citation>
    <scope>NUCLEOTIDE SEQUENCE [LARGE SCALE GENOMIC DNA]</scope>
    <source>
        <strain evidence="3">ZY111</strain>
    </source>
</reference>
<dbReference type="Proteomes" id="UP000245375">
    <property type="component" value="Unassembled WGS sequence"/>
</dbReference>
<dbReference type="PANTHER" id="PTHR11533:SF174">
    <property type="entry name" value="PUROMYCIN-SENSITIVE AMINOPEPTIDASE-RELATED"/>
    <property type="match status" value="1"/>
</dbReference>
<accession>A0A2U2X2X7</accession>
<protein>
    <submittedName>
        <fullName evidence="3">Aminopeptidase</fullName>
    </submittedName>
</protein>
<dbReference type="GO" id="GO:0005615">
    <property type="term" value="C:extracellular space"/>
    <property type="evidence" value="ECO:0007669"/>
    <property type="project" value="TreeGrafter"/>
</dbReference>
<gene>
    <name evidence="3" type="ORF">DIS18_12830</name>
</gene>
<name>A0A2U2X2X7_9FLAO</name>
<dbReference type="Gene3D" id="1.10.390.10">
    <property type="entry name" value="Neutral Protease Domain 2"/>
    <property type="match status" value="1"/>
</dbReference>
<dbReference type="SUPFAM" id="SSF55486">
    <property type="entry name" value="Metalloproteases ('zincins'), catalytic domain"/>
    <property type="match status" value="1"/>
</dbReference>
<dbReference type="GO" id="GO:0042277">
    <property type="term" value="F:peptide binding"/>
    <property type="evidence" value="ECO:0007669"/>
    <property type="project" value="TreeGrafter"/>
</dbReference>
<keyword evidence="3" id="KW-0645">Protease</keyword>
<dbReference type="EMBL" id="QFRI01000003">
    <property type="protein sequence ID" value="PWH82141.1"/>
    <property type="molecule type" value="Genomic_DNA"/>
</dbReference>
<dbReference type="CDD" id="cd09604">
    <property type="entry name" value="M1_APN_like"/>
    <property type="match status" value="1"/>
</dbReference>
<dbReference type="GO" id="GO:0005737">
    <property type="term" value="C:cytoplasm"/>
    <property type="evidence" value="ECO:0007669"/>
    <property type="project" value="TreeGrafter"/>
</dbReference>
<proteinExistence type="predicted"/>
<keyword evidence="4" id="KW-1185">Reference proteome</keyword>
<keyword evidence="3" id="KW-0031">Aminopeptidase</keyword>
<feature type="domain" description="Peptidase M1 membrane alanine aminopeptidase" evidence="2">
    <location>
        <begin position="405"/>
        <end position="560"/>
    </location>
</feature>
<evidence type="ECO:0000313" key="3">
    <source>
        <dbReference type="EMBL" id="PWH82141.1"/>
    </source>
</evidence>
<dbReference type="RefSeq" id="WP_109353480.1">
    <property type="nucleotide sequence ID" value="NZ_QFRI01000003.1"/>
</dbReference>
<evidence type="ECO:0000259" key="2">
    <source>
        <dbReference type="Pfam" id="PF01433"/>
    </source>
</evidence>
<sequence>MRTTICLLLFFAFNLQAQNQPWKGKFEPIDNMISPPNAYRSASGAPGSAYWQQRANYKIKAVLDEKNNTITGEETITYFNNSPDDLSYLWIQLEQNVNKKENEDFGSINNRMKDSITTRQMQFLTRAIDFPAGYSIKSVKDANGNNIKTMVNNTMMKVKLNTVLKSGESTKLLIDWSYPITDRSMFLLSREGYEYFPEDDNTVYLIAHWFPRMAVYNDTEGWQNQQFQKLGEFALEFGDYEVEITVPQDHVVASTGTLQNPESVLTKTQRKRLEQAKKSFDKPVMVITKEEAEANEKEKSTKQKTWKFNAKNVRDFAFASSRKFMWDAQAVKLPTNTVMAMSFYPKEGLPVWQEESTKAIMHALQVYSEATFDYPYPVCISVNTSNIGMEFPMISFNGGRPKNGKISDGAKQGMVGTIIHEVGHNWFPMIVSSDERKWMWMDEGLNTFLHQRTVAERYPGWNSVTPKSIVPFMSGDKDILRPIMTNSDNELLSQFGANFYLKPTVGLQILRNSVMGKELFDEAFKEYANRWKYKHPNPADLFRTLEDASATDLDWFYRGWFFTTDNVDMELSNVKWFKVYEENSNIEDQKNNSKTKIAANGSNANAKAKDFSNGPEVVTMTTTPDQSYGQFLSRIDDAAVRKQLSGKNIYEVTIKNLGGLVMPVTIEWIFTDGTSETNTLPSDIWRRNEYEIQETFIKDKEVSKVNLDPNFEFADTNMENNSFPKTESVSEFDTFKENKITESVLDTYVGTYKMDPGFEVKIYRKDMSLYINFAGQPADSLYPISETEFKVKGMPNAKVEFASNKETNKMTIKLSKEDESYKGVKVE</sequence>
<keyword evidence="3" id="KW-0378">Hydrolase</keyword>
<organism evidence="3 4">
    <name type="scientific">Algibacter marinivivus</name>
    <dbReference type="NCBI Taxonomy" id="2100723"/>
    <lineage>
        <taxon>Bacteria</taxon>
        <taxon>Pseudomonadati</taxon>
        <taxon>Bacteroidota</taxon>
        <taxon>Flavobacteriia</taxon>
        <taxon>Flavobacteriales</taxon>
        <taxon>Flavobacteriaceae</taxon>
        <taxon>Algibacter</taxon>
    </lineage>
</organism>
<dbReference type="InterPro" id="IPR014782">
    <property type="entry name" value="Peptidase_M1_dom"/>
</dbReference>
<evidence type="ECO:0000256" key="1">
    <source>
        <dbReference type="SAM" id="SignalP"/>
    </source>
</evidence>
<feature type="signal peptide" evidence="1">
    <location>
        <begin position="1"/>
        <end position="17"/>
    </location>
</feature>
<dbReference type="AlphaFoldDB" id="A0A2U2X2X7"/>
<dbReference type="Pfam" id="PF01433">
    <property type="entry name" value="Peptidase_M1"/>
    <property type="match status" value="1"/>
</dbReference>
<dbReference type="InterPro" id="IPR027268">
    <property type="entry name" value="Peptidase_M4/M1_CTD_sf"/>
</dbReference>
<comment type="caution">
    <text evidence="3">The sequence shown here is derived from an EMBL/GenBank/DDBJ whole genome shotgun (WGS) entry which is preliminary data.</text>
</comment>
<dbReference type="GO" id="GO:0016020">
    <property type="term" value="C:membrane"/>
    <property type="evidence" value="ECO:0007669"/>
    <property type="project" value="TreeGrafter"/>
</dbReference>
<dbReference type="GO" id="GO:0008270">
    <property type="term" value="F:zinc ion binding"/>
    <property type="evidence" value="ECO:0007669"/>
    <property type="project" value="InterPro"/>
</dbReference>
<dbReference type="OrthoDB" id="9814383at2"/>
<reference evidence="3" key="2">
    <citation type="submission" date="2018-05" db="EMBL/GenBank/DDBJ databases">
        <authorList>
            <person name="Lanie J.A."/>
            <person name="Ng W.-L."/>
            <person name="Kazmierczak K.M."/>
            <person name="Andrzejewski T.M."/>
            <person name="Davidsen T.M."/>
            <person name="Wayne K.J."/>
            <person name="Tettelin H."/>
            <person name="Glass J.I."/>
            <person name="Rusch D."/>
            <person name="Podicherti R."/>
            <person name="Tsui H.-C.T."/>
            <person name="Winkler M.E."/>
        </authorList>
    </citation>
    <scope>NUCLEOTIDE SEQUENCE [LARGE SCALE GENOMIC DNA]</scope>
    <source>
        <strain evidence="3">ZY111</strain>
    </source>
</reference>
<keyword evidence="1" id="KW-0732">Signal</keyword>
<evidence type="ECO:0000313" key="4">
    <source>
        <dbReference type="Proteomes" id="UP000245375"/>
    </source>
</evidence>
<dbReference type="InterPro" id="IPR050344">
    <property type="entry name" value="Peptidase_M1_aminopeptidases"/>
</dbReference>
<dbReference type="PANTHER" id="PTHR11533">
    <property type="entry name" value="PROTEASE M1 ZINC METALLOPROTEASE"/>
    <property type="match status" value="1"/>
</dbReference>
<dbReference type="GO" id="GO:0070006">
    <property type="term" value="F:metalloaminopeptidase activity"/>
    <property type="evidence" value="ECO:0007669"/>
    <property type="project" value="TreeGrafter"/>
</dbReference>